<feature type="domain" description="Methyltransferase" evidence="2">
    <location>
        <begin position="75"/>
        <end position="171"/>
    </location>
</feature>
<keyword evidence="3" id="KW-1185">Reference proteome</keyword>
<feature type="signal peptide" evidence="1">
    <location>
        <begin position="1"/>
        <end position="19"/>
    </location>
</feature>
<sequence length="302" mass="34869">MKRIMLGLMFCSPMHYMAFSPQNCVGECRGGQTWWEQGKMFTDLTDSYSSTQPIQQEIAVMLMHQNFEWQEGDTVLDVGCGTGEISKYVAQQDGVKSVEAFDVSPDMVRHARKNSPHEKVAYHIADARDELAMKLVWEESFTKAVCFNVLHWIEEKERVIRNVFSTLKHGGEFLFSVSAGVPAMTVARGIIEYPKWKDAFAGFSYPVWEWPKGDAIGMQKLLEDVGFEVITCVNQVFTVKFESDQEEKMFLRPLLSHLEHIPAHLHDEFLMDFIYVFYTFAPKDENQRAIWEFPFVVAHVRK</sequence>
<dbReference type="GO" id="GO:0010420">
    <property type="term" value="F:polyprenyldihydroxybenzoate methyltransferase activity"/>
    <property type="evidence" value="ECO:0007669"/>
    <property type="project" value="TreeGrafter"/>
</dbReference>
<evidence type="ECO:0000256" key="1">
    <source>
        <dbReference type="SAM" id="SignalP"/>
    </source>
</evidence>
<evidence type="ECO:0000259" key="2">
    <source>
        <dbReference type="Pfam" id="PF13649"/>
    </source>
</evidence>
<dbReference type="SUPFAM" id="SSF53335">
    <property type="entry name" value="S-adenosyl-L-methionine-dependent methyltransferases"/>
    <property type="match status" value="1"/>
</dbReference>
<dbReference type="KEGG" id="bbel:109478059"/>
<dbReference type="AlphaFoldDB" id="A0A6P4ZEE9"/>
<accession>A0A6P4ZEE9</accession>
<feature type="chain" id="PRO_5027655323" evidence="1">
    <location>
        <begin position="20"/>
        <end position="302"/>
    </location>
</feature>
<evidence type="ECO:0000313" key="3">
    <source>
        <dbReference type="Proteomes" id="UP000515135"/>
    </source>
</evidence>
<keyword evidence="1" id="KW-0732">Signal</keyword>
<dbReference type="InterPro" id="IPR029063">
    <property type="entry name" value="SAM-dependent_MTases_sf"/>
</dbReference>
<organism evidence="3 4">
    <name type="scientific">Branchiostoma belcheri</name>
    <name type="common">Amphioxus</name>
    <dbReference type="NCBI Taxonomy" id="7741"/>
    <lineage>
        <taxon>Eukaryota</taxon>
        <taxon>Metazoa</taxon>
        <taxon>Chordata</taxon>
        <taxon>Cephalochordata</taxon>
        <taxon>Leptocardii</taxon>
        <taxon>Amphioxiformes</taxon>
        <taxon>Branchiostomatidae</taxon>
        <taxon>Branchiostoma</taxon>
    </lineage>
</organism>
<dbReference type="GeneID" id="109478059"/>
<evidence type="ECO:0000313" key="4">
    <source>
        <dbReference type="RefSeq" id="XP_019635073.1"/>
    </source>
</evidence>
<gene>
    <name evidence="4" type="primary">LOC109478059</name>
</gene>
<dbReference type="OrthoDB" id="66144at2759"/>
<dbReference type="Gene3D" id="3.40.50.150">
    <property type="entry name" value="Vaccinia Virus protein VP39"/>
    <property type="match status" value="1"/>
</dbReference>
<dbReference type="PANTHER" id="PTHR43464">
    <property type="entry name" value="METHYLTRANSFERASE"/>
    <property type="match status" value="1"/>
</dbReference>
<dbReference type="InterPro" id="IPR041698">
    <property type="entry name" value="Methyltransf_25"/>
</dbReference>
<dbReference type="Proteomes" id="UP000515135">
    <property type="component" value="Unplaced"/>
</dbReference>
<dbReference type="CDD" id="cd02440">
    <property type="entry name" value="AdoMet_MTases"/>
    <property type="match status" value="1"/>
</dbReference>
<protein>
    <submittedName>
        <fullName evidence="4">Juvenile hormone acid O-methyltransferase-like</fullName>
    </submittedName>
</protein>
<dbReference type="PANTHER" id="PTHR43464:SF23">
    <property type="entry name" value="JUVENILE HORMONE ACID O-METHYLTRANSFERASE"/>
    <property type="match status" value="1"/>
</dbReference>
<dbReference type="Pfam" id="PF13649">
    <property type="entry name" value="Methyltransf_25"/>
    <property type="match status" value="1"/>
</dbReference>
<dbReference type="RefSeq" id="XP_019635073.1">
    <property type="nucleotide sequence ID" value="XM_019779514.1"/>
</dbReference>
<reference evidence="4" key="1">
    <citation type="submission" date="2025-08" db="UniProtKB">
        <authorList>
            <consortium name="RefSeq"/>
        </authorList>
    </citation>
    <scope>IDENTIFICATION</scope>
    <source>
        <tissue evidence="4">Gonad</tissue>
    </source>
</reference>
<proteinExistence type="predicted"/>
<name>A0A6P4ZEE9_BRABE</name>